<name>A0A0R3Q6I0_9BILA</name>
<dbReference type="WBParaSite" id="BTMF_0000193101-mRNA-1">
    <property type="protein sequence ID" value="BTMF_0000193101-mRNA-1"/>
    <property type="gene ID" value="BTMF_0000193101"/>
</dbReference>
<evidence type="ECO:0000313" key="1">
    <source>
        <dbReference type="WBParaSite" id="BTMF_0000193101-mRNA-1"/>
    </source>
</evidence>
<sequence>LDIYHKVKIHACSVCIQFIFEIRLLSTSFMRHYFSSLLLPCPHGTAIYLCGTHKAVTYFAYSLS</sequence>
<protein>
    <submittedName>
        <fullName evidence="1">Ovule protein</fullName>
    </submittedName>
</protein>
<reference evidence="1" key="1">
    <citation type="submission" date="2017-02" db="UniProtKB">
        <authorList>
            <consortium name="WormBaseParasite"/>
        </authorList>
    </citation>
    <scope>IDENTIFICATION</scope>
</reference>
<accession>A0A0R3Q6I0</accession>
<dbReference type="AlphaFoldDB" id="A0A0R3Q6I0"/>
<organism evidence="1">
    <name type="scientific">Brugia timori</name>
    <dbReference type="NCBI Taxonomy" id="42155"/>
    <lineage>
        <taxon>Eukaryota</taxon>
        <taxon>Metazoa</taxon>
        <taxon>Ecdysozoa</taxon>
        <taxon>Nematoda</taxon>
        <taxon>Chromadorea</taxon>
        <taxon>Rhabditida</taxon>
        <taxon>Spirurina</taxon>
        <taxon>Spiruromorpha</taxon>
        <taxon>Filarioidea</taxon>
        <taxon>Onchocercidae</taxon>
        <taxon>Brugia</taxon>
    </lineage>
</organism>
<proteinExistence type="predicted"/>